<feature type="transmembrane region" description="Helical" evidence="6">
    <location>
        <begin position="29"/>
        <end position="50"/>
    </location>
</feature>
<dbReference type="Gene3D" id="1.20.1070.10">
    <property type="entry name" value="Rhodopsin 7-helix transmembrane proteins"/>
    <property type="match status" value="1"/>
</dbReference>
<keyword evidence="2 6" id="KW-0812">Transmembrane</keyword>
<evidence type="ECO:0000313" key="9">
    <source>
        <dbReference type="WBParaSite" id="Pan_g13480.t2"/>
    </source>
</evidence>
<dbReference type="Proteomes" id="UP000492821">
    <property type="component" value="Unassembled WGS sequence"/>
</dbReference>
<dbReference type="PROSITE" id="PS50262">
    <property type="entry name" value="G_PROTEIN_RECEP_F1_2"/>
    <property type="match status" value="1"/>
</dbReference>
<feature type="domain" description="G-protein coupled receptors family 1 profile" evidence="7">
    <location>
        <begin position="40"/>
        <end position="262"/>
    </location>
</feature>
<dbReference type="InterPro" id="IPR017452">
    <property type="entry name" value="GPCR_Rhodpsn_7TM"/>
</dbReference>
<sequence length="363" mass="41015">MLMASTSANATILAETCAAAQDIVTPGLVIIMIAVALLDGTSLILFYFYGRCYITNKSLQPNFKILITALTVALALRNFLTMIRAFRMLLMMIVSIWHPCALLTIYAICGFESTINIIPIEVATHTFALVAIERVIATVFYKKYENIVFVKTCIFVTVLMWIIQLSISFPTFAQILQRPPTLMSYCSSMSTQTVNLGQLVGYRIPIDIVIVIIAAVTYYINKRADPFGDAVNGSSHLTSRYQRSENIEATKNVTLHIILYLLVQILNLYSSYWLGNLKLDTVAEFAVLKETTSLCYPIHGNVHVILILITSKRMRYKFFTQPWLCRISPRFCKGPSSPQFKPSQNTDANYFEQYKRQWGSVAK</sequence>
<protein>
    <submittedName>
        <fullName evidence="9">G_PROTEIN_RECEP_F1_2 domain-containing protein</fullName>
    </submittedName>
</protein>
<dbReference type="WBParaSite" id="Pan_g13480.t2">
    <property type="protein sequence ID" value="Pan_g13480.t2"/>
    <property type="gene ID" value="Pan_g13480"/>
</dbReference>
<dbReference type="InterPro" id="IPR051080">
    <property type="entry name" value="Nematode_rcpt-like_serp_alpha"/>
</dbReference>
<keyword evidence="4 6" id="KW-0472">Membrane</keyword>
<evidence type="ECO:0000256" key="1">
    <source>
        <dbReference type="ARBA" id="ARBA00004141"/>
    </source>
</evidence>
<keyword evidence="8" id="KW-1185">Reference proteome</keyword>
<feature type="transmembrane region" description="Helical" evidence="6">
    <location>
        <begin position="148"/>
        <end position="173"/>
    </location>
</feature>
<name>A0A7E4UWK5_PANRE</name>
<reference evidence="8" key="1">
    <citation type="journal article" date="2013" name="Genetics">
        <title>The draft genome and transcriptome of Panagrellus redivivus are shaped by the harsh demands of a free-living lifestyle.</title>
        <authorList>
            <person name="Srinivasan J."/>
            <person name="Dillman A.R."/>
            <person name="Macchietto M.G."/>
            <person name="Heikkinen L."/>
            <person name="Lakso M."/>
            <person name="Fracchia K.M."/>
            <person name="Antoshechkin I."/>
            <person name="Mortazavi A."/>
            <person name="Wong G."/>
            <person name="Sternberg P.W."/>
        </authorList>
    </citation>
    <scope>NUCLEOTIDE SEQUENCE [LARGE SCALE GENOMIC DNA]</scope>
    <source>
        <strain evidence="8">MT8872</strain>
    </source>
</reference>
<evidence type="ECO:0000256" key="4">
    <source>
        <dbReference type="ARBA" id="ARBA00023136"/>
    </source>
</evidence>
<organism evidence="8 9">
    <name type="scientific">Panagrellus redivivus</name>
    <name type="common">Microworm</name>
    <dbReference type="NCBI Taxonomy" id="6233"/>
    <lineage>
        <taxon>Eukaryota</taxon>
        <taxon>Metazoa</taxon>
        <taxon>Ecdysozoa</taxon>
        <taxon>Nematoda</taxon>
        <taxon>Chromadorea</taxon>
        <taxon>Rhabditida</taxon>
        <taxon>Tylenchina</taxon>
        <taxon>Panagrolaimomorpha</taxon>
        <taxon>Panagrolaimoidea</taxon>
        <taxon>Panagrolaimidae</taxon>
        <taxon>Panagrellus</taxon>
    </lineage>
</organism>
<dbReference type="GO" id="GO:0016020">
    <property type="term" value="C:membrane"/>
    <property type="evidence" value="ECO:0007669"/>
    <property type="project" value="UniProtKB-SubCell"/>
</dbReference>
<evidence type="ECO:0000313" key="8">
    <source>
        <dbReference type="Proteomes" id="UP000492821"/>
    </source>
</evidence>
<feature type="transmembrane region" description="Helical" evidence="6">
    <location>
        <begin position="294"/>
        <end position="311"/>
    </location>
</feature>
<keyword evidence="3 6" id="KW-1133">Transmembrane helix</keyword>
<accession>A0A7E4UWK5</accession>
<dbReference type="SUPFAM" id="SSF81321">
    <property type="entry name" value="Family A G protein-coupled receptor-like"/>
    <property type="match status" value="1"/>
</dbReference>
<dbReference type="GO" id="GO:0004984">
    <property type="term" value="F:olfactory receptor activity"/>
    <property type="evidence" value="ECO:0007669"/>
    <property type="project" value="TreeGrafter"/>
</dbReference>
<proteinExistence type="inferred from homology"/>
<reference evidence="9" key="2">
    <citation type="submission" date="2020-10" db="UniProtKB">
        <authorList>
            <consortium name="WormBaseParasite"/>
        </authorList>
    </citation>
    <scope>IDENTIFICATION</scope>
</reference>
<evidence type="ECO:0000256" key="5">
    <source>
        <dbReference type="ARBA" id="ARBA00037994"/>
    </source>
</evidence>
<comment type="subcellular location">
    <subcellularLocation>
        <location evidence="1">Membrane</location>
        <topology evidence="1">Multi-pass membrane protein</topology>
    </subcellularLocation>
</comment>
<dbReference type="InterPro" id="IPR019408">
    <property type="entry name" value="7TM_GPCR_serpentine_rcpt_Srab"/>
</dbReference>
<comment type="similarity">
    <text evidence="5">Belongs to the nematode receptor-like protein sra family.</text>
</comment>
<evidence type="ECO:0000256" key="3">
    <source>
        <dbReference type="ARBA" id="ARBA00022989"/>
    </source>
</evidence>
<feature type="transmembrane region" description="Helical" evidence="6">
    <location>
        <begin position="200"/>
        <end position="220"/>
    </location>
</feature>
<evidence type="ECO:0000259" key="7">
    <source>
        <dbReference type="PROSITE" id="PS50262"/>
    </source>
</evidence>
<evidence type="ECO:0000256" key="6">
    <source>
        <dbReference type="SAM" id="Phobius"/>
    </source>
</evidence>
<feature type="transmembrane region" description="Helical" evidence="6">
    <location>
        <begin position="62"/>
        <end position="80"/>
    </location>
</feature>
<dbReference type="PANTHER" id="PTHR31357">
    <property type="entry name" value="SERPENTINE RECEPTOR CLASS ALPHA-10"/>
    <property type="match status" value="1"/>
</dbReference>
<dbReference type="AlphaFoldDB" id="A0A7E4UWK5"/>
<dbReference type="Pfam" id="PF10292">
    <property type="entry name" value="7TM_GPCR_Srab"/>
    <property type="match status" value="1"/>
</dbReference>
<feature type="transmembrane region" description="Helical" evidence="6">
    <location>
        <begin position="253"/>
        <end position="274"/>
    </location>
</feature>
<evidence type="ECO:0000256" key="2">
    <source>
        <dbReference type="ARBA" id="ARBA00022692"/>
    </source>
</evidence>
<feature type="transmembrane region" description="Helical" evidence="6">
    <location>
        <begin position="86"/>
        <end position="109"/>
    </location>
</feature>
<dbReference type="PANTHER" id="PTHR31357:SF5">
    <property type="entry name" value="SERPENTINE RECEPTOR CLASS ALPHA-1-RELATED"/>
    <property type="match status" value="1"/>
</dbReference>